<keyword evidence="4" id="KW-1185">Reference proteome</keyword>
<feature type="domain" description="PucR-like N-terminal" evidence="2">
    <location>
        <begin position="42"/>
        <end position="191"/>
    </location>
</feature>
<protein>
    <submittedName>
        <fullName evidence="3">PucR family transcriptional regulator</fullName>
    </submittedName>
</protein>
<name>A0A6I4W0W1_9ACTN</name>
<dbReference type="InterPro" id="IPR042070">
    <property type="entry name" value="PucR_C-HTH_sf"/>
</dbReference>
<dbReference type="Gene3D" id="1.10.10.2840">
    <property type="entry name" value="PucR C-terminal helix-turn-helix domain"/>
    <property type="match status" value="1"/>
</dbReference>
<dbReference type="InterPro" id="IPR025736">
    <property type="entry name" value="PucR_C-HTH_dom"/>
</dbReference>
<dbReference type="Pfam" id="PF25906">
    <property type="entry name" value="PucR-like_N"/>
    <property type="match status" value="1"/>
</dbReference>
<evidence type="ECO:0000313" key="3">
    <source>
        <dbReference type="EMBL" id="MXQ63081.1"/>
    </source>
</evidence>
<evidence type="ECO:0000259" key="2">
    <source>
        <dbReference type="Pfam" id="PF25906"/>
    </source>
</evidence>
<dbReference type="EMBL" id="WUTW01000001">
    <property type="protein sequence ID" value="MXQ63081.1"/>
    <property type="molecule type" value="Genomic_DNA"/>
</dbReference>
<dbReference type="PANTHER" id="PTHR33744">
    <property type="entry name" value="CARBOHYDRATE DIACID REGULATOR"/>
    <property type="match status" value="1"/>
</dbReference>
<dbReference type="Pfam" id="PF13556">
    <property type="entry name" value="HTH_30"/>
    <property type="match status" value="1"/>
</dbReference>
<feature type="domain" description="PucR C-terminal helix-turn-helix" evidence="1">
    <location>
        <begin position="349"/>
        <end position="406"/>
    </location>
</feature>
<comment type="caution">
    <text evidence="3">The sequence shown here is derived from an EMBL/GenBank/DDBJ whole genome shotgun (WGS) entry which is preliminary data.</text>
</comment>
<dbReference type="PANTHER" id="PTHR33744:SF1">
    <property type="entry name" value="DNA-BINDING TRANSCRIPTIONAL ACTIVATOR ADER"/>
    <property type="match status" value="1"/>
</dbReference>
<dbReference type="Proteomes" id="UP000431901">
    <property type="component" value="Unassembled WGS sequence"/>
</dbReference>
<reference evidence="3 4" key="1">
    <citation type="submission" date="2019-12" db="EMBL/GenBank/DDBJ databases">
        <title>Nocardia macrotermitis sp. nov. and Nocardia aurantia sp. nov., isolated from the gut of the fungus growing-termite Macrotermes natalensis.</title>
        <authorList>
            <person name="Christine B."/>
            <person name="Rene B."/>
        </authorList>
    </citation>
    <scope>NUCLEOTIDE SEQUENCE [LARGE SCALE GENOMIC DNA]</scope>
    <source>
        <strain evidence="3 4">DSM 102126</strain>
    </source>
</reference>
<accession>A0A6I4W0W1</accession>
<dbReference type="OrthoDB" id="3468938at2"/>
<dbReference type="InterPro" id="IPR058663">
    <property type="entry name" value="PucR-like_N"/>
</dbReference>
<proteinExistence type="predicted"/>
<evidence type="ECO:0000259" key="1">
    <source>
        <dbReference type="Pfam" id="PF13556"/>
    </source>
</evidence>
<dbReference type="InterPro" id="IPR051448">
    <property type="entry name" value="CdaR-like_regulators"/>
</dbReference>
<gene>
    <name evidence="3" type="ORF">GQ466_03435</name>
</gene>
<evidence type="ECO:0000313" key="4">
    <source>
        <dbReference type="Proteomes" id="UP000431901"/>
    </source>
</evidence>
<dbReference type="AlphaFoldDB" id="A0A6I4W0W1"/>
<organism evidence="3 4">
    <name type="scientific">Actinomadura rayongensis</name>
    <dbReference type="NCBI Taxonomy" id="1429076"/>
    <lineage>
        <taxon>Bacteria</taxon>
        <taxon>Bacillati</taxon>
        <taxon>Actinomycetota</taxon>
        <taxon>Actinomycetes</taxon>
        <taxon>Streptosporangiales</taxon>
        <taxon>Thermomonosporaceae</taxon>
        <taxon>Actinomadura</taxon>
    </lineage>
</organism>
<sequence length="430" mass="46505">MDWRCCVVIGTQELEGVRSADHAVSGAGAPGDGPATLLAEVAPVISREAAEAIRRELSVYASEDLEHGLELAIAIGIGHFVDSLTRPGLDDEAVLGFFTRVGADETRAGRSLLTLQSAVNIAARVLVRHLTRVLAPWDLISTASYGRVIEEVFPFVNRIMAAAAQGRAEARGGDEADDLDRARRALVGVLLGDTEPAADDLARLARQAQWHLPRTVAVVVLSGDDEDQRRPWGLAPDVLEGLYLTEPCLIVPDPDGPGRAAQLASALAGRAAAVGPTVTVTRAARSLAWARRTLALAGEGRLPGAGLVRATDHMPALVILQDPELVTHIAARRLAPLHELRPGKRHAYAETLQAMMEHSFNAQAAAERLHVHPQTIRTRLRRLDELFQGSYHDPDLHLEFLIVLRAWLDAATPDTDPDWFTSPPAPTRRR</sequence>